<dbReference type="EMBL" id="BARS01028021">
    <property type="protein sequence ID" value="GAG03598.1"/>
    <property type="molecule type" value="Genomic_DNA"/>
</dbReference>
<dbReference type="InterPro" id="IPR003141">
    <property type="entry name" value="Pol/His_phosphatase_N"/>
</dbReference>
<proteinExistence type="predicted"/>
<dbReference type="PANTHER" id="PTHR32294">
    <property type="entry name" value="DNA POLYMERASE III SUBUNIT ALPHA"/>
    <property type="match status" value="1"/>
</dbReference>
<feature type="domain" description="Polymerase/histidinol phosphatase N-terminal" evidence="1">
    <location>
        <begin position="4"/>
        <end position="71"/>
    </location>
</feature>
<dbReference type="SUPFAM" id="SSF89550">
    <property type="entry name" value="PHP domain-like"/>
    <property type="match status" value="1"/>
</dbReference>
<comment type="caution">
    <text evidence="2">The sequence shown here is derived from an EMBL/GenBank/DDBJ whole genome shotgun (WGS) entry which is preliminary data.</text>
</comment>
<evidence type="ECO:0000259" key="1">
    <source>
        <dbReference type="SMART" id="SM00481"/>
    </source>
</evidence>
<evidence type="ECO:0000313" key="2">
    <source>
        <dbReference type="EMBL" id="GAG03598.1"/>
    </source>
</evidence>
<name>X0UTH5_9ZZZZ</name>
<dbReference type="InterPro" id="IPR004013">
    <property type="entry name" value="PHP_dom"/>
</dbReference>
<dbReference type="Pfam" id="PF02811">
    <property type="entry name" value="PHP"/>
    <property type="match status" value="1"/>
</dbReference>
<accession>X0UTH5</accession>
<dbReference type="GO" id="GO:0006260">
    <property type="term" value="P:DNA replication"/>
    <property type="evidence" value="ECO:0007669"/>
    <property type="project" value="InterPro"/>
</dbReference>
<protein>
    <recommendedName>
        <fullName evidence="1">Polymerase/histidinol phosphatase N-terminal domain-containing protein</fullName>
    </recommendedName>
</protein>
<organism evidence="2">
    <name type="scientific">marine sediment metagenome</name>
    <dbReference type="NCBI Taxonomy" id="412755"/>
    <lineage>
        <taxon>unclassified sequences</taxon>
        <taxon>metagenomes</taxon>
        <taxon>ecological metagenomes</taxon>
    </lineage>
</organism>
<dbReference type="CDD" id="cd12113">
    <property type="entry name" value="PHP_PolIIIA_DnaE3"/>
    <property type="match status" value="1"/>
</dbReference>
<dbReference type="Gene3D" id="3.20.20.140">
    <property type="entry name" value="Metal-dependent hydrolases"/>
    <property type="match status" value="1"/>
</dbReference>
<reference evidence="2" key="1">
    <citation type="journal article" date="2014" name="Front. Microbiol.">
        <title>High frequency of phylogenetically diverse reductive dehalogenase-homologous genes in deep subseafloor sedimentary metagenomes.</title>
        <authorList>
            <person name="Kawai M."/>
            <person name="Futagami T."/>
            <person name="Toyoda A."/>
            <person name="Takaki Y."/>
            <person name="Nishi S."/>
            <person name="Hori S."/>
            <person name="Arai W."/>
            <person name="Tsubouchi T."/>
            <person name="Morono Y."/>
            <person name="Uchiyama I."/>
            <person name="Ito T."/>
            <person name="Fujiyama A."/>
            <person name="Inagaki F."/>
            <person name="Takami H."/>
        </authorList>
    </citation>
    <scope>NUCLEOTIDE SEQUENCE</scope>
    <source>
        <strain evidence="2">Expedition CK06-06</strain>
    </source>
</reference>
<sequence>MNFVHLHVHSHYSLLDGACTVDALIDAAKRQGMRSLALTDHGNLFGAIEFYTKALAAGIKPIIGYEAYVAPGSRFDKEKRTIQGASYHLILLARNEVGYKNLLKLASAAYLEGFYYKPRIDKEILSQHSEGLICLSACLKGEIAHLLTTDNMEAARRCAGEYADMFGPGNFYLELMDHGLSDQKGVNQGLLEIARVLELPVVATNDVHYLTAEDTRAHEVLLCISTGKLLSDENRLRF</sequence>
<dbReference type="PANTHER" id="PTHR32294:SF0">
    <property type="entry name" value="DNA POLYMERASE III SUBUNIT ALPHA"/>
    <property type="match status" value="1"/>
</dbReference>
<dbReference type="InterPro" id="IPR016195">
    <property type="entry name" value="Pol/histidinol_Pase-like"/>
</dbReference>
<feature type="non-terminal residue" evidence="2">
    <location>
        <position position="238"/>
    </location>
</feature>
<dbReference type="SMART" id="SM00481">
    <property type="entry name" value="POLIIIAc"/>
    <property type="match status" value="1"/>
</dbReference>
<dbReference type="InterPro" id="IPR004805">
    <property type="entry name" value="DnaE2/DnaE/PolC"/>
</dbReference>
<dbReference type="GO" id="GO:0008408">
    <property type="term" value="F:3'-5' exonuclease activity"/>
    <property type="evidence" value="ECO:0007669"/>
    <property type="project" value="InterPro"/>
</dbReference>
<gene>
    <name evidence="2" type="ORF">S01H1_43957</name>
</gene>
<dbReference type="AlphaFoldDB" id="X0UTH5"/>